<proteinExistence type="predicted"/>
<dbReference type="KEGG" id="tpx:Turpa_1472"/>
<reference evidence="3 4" key="1">
    <citation type="submission" date="2012-06" db="EMBL/GenBank/DDBJ databases">
        <title>The complete chromosome of genome of Turneriella parva DSM 21527.</title>
        <authorList>
            <consortium name="US DOE Joint Genome Institute (JGI-PGF)"/>
            <person name="Lucas S."/>
            <person name="Han J."/>
            <person name="Lapidus A."/>
            <person name="Bruce D."/>
            <person name="Goodwin L."/>
            <person name="Pitluck S."/>
            <person name="Peters L."/>
            <person name="Kyrpides N."/>
            <person name="Mavromatis K."/>
            <person name="Ivanova N."/>
            <person name="Mikhailova N."/>
            <person name="Chertkov O."/>
            <person name="Detter J.C."/>
            <person name="Tapia R."/>
            <person name="Han C."/>
            <person name="Land M."/>
            <person name="Hauser L."/>
            <person name="Markowitz V."/>
            <person name="Cheng J.-F."/>
            <person name="Hugenholtz P."/>
            <person name="Woyke T."/>
            <person name="Wu D."/>
            <person name="Gronow S."/>
            <person name="Wellnitz S."/>
            <person name="Brambilla E."/>
            <person name="Klenk H.-P."/>
            <person name="Eisen J.A."/>
        </authorList>
    </citation>
    <scope>NUCLEOTIDE SEQUENCE [LARGE SCALE GENOMIC DNA]</scope>
    <source>
        <strain evidence="4">ATCC BAA-1111 / DSM 21527 / NCTC 11395 / H</strain>
    </source>
</reference>
<feature type="compositionally biased region" description="Low complexity" evidence="1">
    <location>
        <begin position="192"/>
        <end position="212"/>
    </location>
</feature>
<evidence type="ECO:0000313" key="3">
    <source>
        <dbReference type="EMBL" id="AFM12120.1"/>
    </source>
</evidence>
<keyword evidence="4" id="KW-1185">Reference proteome</keyword>
<keyword evidence="2" id="KW-0812">Transmembrane</keyword>
<protein>
    <submittedName>
        <fullName evidence="3">Uncharacterized protein</fullName>
    </submittedName>
</protein>
<feature type="region of interest" description="Disordered" evidence="1">
    <location>
        <begin position="180"/>
        <end position="224"/>
    </location>
</feature>
<sequence>MKLFTQNVSNFLPLIGSYFFSMTLTIVLPIKIITAQNDLGSYLLFGLMAIGGSFLFTSSLWLQLKAPRTIEINPEILIATFHLNRRKRIPLSDIIAIGRFWASKHAIKIEYKMRGRNNYFFTHIDLVKLGERFAVGELSEILLQNASEIEGVDIDKFIELNYRGQSAWGKTPDWTIINTAKRRAEENRKKAQSSAPQASPAASARPLAGGAPVRAEGDTTPPPL</sequence>
<feature type="transmembrane region" description="Helical" evidence="2">
    <location>
        <begin position="39"/>
        <end position="62"/>
    </location>
</feature>
<dbReference type="Proteomes" id="UP000006048">
    <property type="component" value="Chromosome"/>
</dbReference>
<dbReference type="PATRIC" id="fig|869212.3.peg.1464"/>
<keyword evidence="2" id="KW-1133">Transmembrane helix</keyword>
<keyword evidence="2" id="KW-0472">Membrane</keyword>
<evidence type="ECO:0000313" key="4">
    <source>
        <dbReference type="Proteomes" id="UP000006048"/>
    </source>
</evidence>
<dbReference type="EMBL" id="CP002959">
    <property type="protein sequence ID" value="AFM12120.1"/>
    <property type="molecule type" value="Genomic_DNA"/>
</dbReference>
<name>I4B4B3_TURPD</name>
<dbReference type="STRING" id="869212.Turpa_1472"/>
<organism evidence="3 4">
    <name type="scientific">Turneriella parva (strain ATCC BAA-1111 / DSM 21527 / NCTC 11395 / H)</name>
    <name type="common">Leptospira parva</name>
    <dbReference type="NCBI Taxonomy" id="869212"/>
    <lineage>
        <taxon>Bacteria</taxon>
        <taxon>Pseudomonadati</taxon>
        <taxon>Spirochaetota</taxon>
        <taxon>Spirochaetia</taxon>
        <taxon>Leptospirales</taxon>
        <taxon>Leptospiraceae</taxon>
        <taxon>Turneriella</taxon>
    </lineage>
</organism>
<evidence type="ECO:0000256" key="2">
    <source>
        <dbReference type="SAM" id="Phobius"/>
    </source>
</evidence>
<accession>I4B4B3</accession>
<gene>
    <name evidence="3" type="ordered locus">Turpa_1472</name>
</gene>
<dbReference type="AlphaFoldDB" id="I4B4B3"/>
<feature type="transmembrane region" description="Helical" evidence="2">
    <location>
        <begin position="12"/>
        <end position="33"/>
    </location>
</feature>
<dbReference type="RefSeq" id="WP_014802634.1">
    <property type="nucleotide sequence ID" value="NC_018020.1"/>
</dbReference>
<dbReference type="HOGENOM" id="CLU_1234560_0_0_12"/>
<evidence type="ECO:0000256" key="1">
    <source>
        <dbReference type="SAM" id="MobiDB-lite"/>
    </source>
</evidence>